<feature type="compositionally biased region" description="Low complexity" evidence="1">
    <location>
        <begin position="23"/>
        <end position="42"/>
    </location>
</feature>
<evidence type="ECO:0000256" key="1">
    <source>
        <dbReference type="SAM" id="MobiDB-lite"/>
    </source>
</evidence>
<feature type="region of interest" description="Disordered" evidence="1">
    <location>
        <begin position="75"/>
        <end position="176"/>
    </location>
</feature>
<protein>
    <submittedName>
        <fullName evidence="2">Uncharacterized protein</fullName>
    </submittedName>
</protein>
<proteinExistence type="predicted"/>
<keyword evidence="3" id="KW-1185">Reference proteome</keyword>
<reference evidence="2 3" key="1">
    <citation type="journal article" date="2012" name="Science">
        <title>The Paleozoic origin of enzymatic lignin decomposition reconstructed from 31 fungal genomes.</title>
        <authorList>
            <person name="Floudas D."/>
            <person name="Binder M."/>
            <person name="Riley R."/>
            <person name="Barry K."/>
            <person name="Blanchette R.A."/>
            <person name="Henrissat B."/>
            <person name="Martinez A.T."/>
            <person name="Otillar R."/>
            <person name="Spatafora J.W."/>
            <person name="Yadav J.S."/>
            <person name="Aerts A."/>
            <person name="Benoit I."/>
            <person name="Boyd A."/>
            <person name="Carlson A."/>
            <person name="Copeland A."/>
            <person name="Coutinho P.M."/>
            <person name="de Vries R.P."/>
            <person name="Ferreira P."/>
            <person name="Findley K."/>
            <person name="Foster B."/>
            <person name="Gaskell J."/>
            <person name="Glotzer D."/>
            <person name="Gorecki P."/>
            <person name="Heitman J."/>
            <person name="Hesse C."/>
            <person name="Hori C."/>
            <person name="Igarashi K."/>
            <person name="Jurgens J.A."/>
            <person name="Kallen N."/>
            <person name="Kersten P."/>
            <person name="Kohler A."/>
            <person name="Kuees U."/>
            <person name="Kumar T.K.A."/>
            <person name="Kuo A."/>
            <person name="LaButti K."/>
            <person name="Larrondo L.F."/>
            <person name="Lindquist E."/>
            <person name="Ling A."/>
            <person name="Lombard V."/>
            <person name="Lucas S."/>
            <person name="Lundell T."/>
            <person name="Martin R."/>
            <person name="McLaughlin D.J."/>
            <person name="Morgenstern I."/>
            <person name="Morin E."/>
            <person name="Murat C."/>
            <person name="Nagy L.G."/>
            <person name="Nolan M."/>
            <person name="Ohm R.A."/>
            <person name="Patyshakuliyeva A."/>
            <person name="Rokas A."/>
            <person name="Ruiz-Duenas F.J."/>
            <person name="Sabat G."/>
            <person name="Salamov A."/>
            <person name="Samejima M."/>
            <person name="Schmutz J."/>
            <person name="Slot J.C."/>
            <person name="St John F."/>
            <person name="Stenlid J."/>
            <person name="Sun H."/>
            <person name="Sun S."/>
            <person name="Syed K."/>
            <person name="Tsang A."/>
            <person name="Wiebenga A."/>
            <person name="Young D."/>
            <person name="Pisabarro A."/>
            <person name="Eastwood D.C."/>
            <person name="Martin F."/>
            <person name="Cullen D."/>
            <person name="Grigoriev I.V."/>
            <person name="Hibbett D.S."/>
        </authorList>
    </citation>
    <scope>NUCLEOTIDE SEQUENCE [LARGE SCALE GENOMIC DNA]</scope>
    <source>
        <strain evidence="2 3">MD-104</strain>
    </source>
</reference>
<sequence>MTPKPATSATAAAAAAALARLASSSLTDASSARPRPSTAALSVTASPLQGPSPSAAADGFLSPRHSILHCARTAASPRVHTRPATHALLRGRRRRATPPAADVRPHVNADSGVAPRMRAPRRQGRLYETSDREDDEVGGVGTRGVGTTDLARRVGKGASPPGVERVLEQRQRRRQR</sequence>
<organism evidence="2 3">
    <name type="scientific">Wolfiporia cocos (strain MD-104)</name>
    <name type="common">Brown rot fungus</name>
    <dbReference type="NCBI Taxonomy" id="742152"/>
    <lineage>
        <taxon>Eukaryota</taxon>
        <taxon>Fungi</taxon>
        <taxon>Dikarya</taxon>
        <taxon>Basidiomycota</taxon>
        <taxon>Agaricomycotina</taxon>
        <taxon>Agaricomycetes</taxon>
        <taxon>Polyporales</taxon>
        <taxon>Phaeolaceae</taxon>
        <taxon>Wolfiporia</taxon>
    </lineage>
</organism>
<accession>A0A2H3J243</accession>
<dbReference type="AlphaFoldDB" id="A0A2H3J243"/>
<feature type="region of interest" description="Disordered" evidence="1">
    <location>
        <begin position="23"/>
        <end position="60"/>
    </location>
</feature>
<feature type="compositionally biased region" description="Polar residues" evidence="1">
    <location>
        <begin position="43"/>
        <end position="52"/>
    </location>
</feature>
<feature type="compositionally biased region" description="Basic residues" evidence="1">
    <location>
        <begin position="79"/>
        <end position="96"/>
    </location>
</feature>
<dbReference type="EMBL" id="KB467854">
    <property type="protein sequence ID" value="PCH35765.1"/>
    <property type="molecule type" value="Genomic_DNA"/>
</dbReference>
<dbReference type="Proteomes" id="UP000218811">
    <property type="component" value="Unassembled WGS sequence"/>
</dbReference>
<gene>
    <name evidence="2" type="ORF">WOLCODRAFT_156466</name>
</gene>
<evidence type="ECO:0000313" key="3">
    <source>
        <dbReference type="Proteomes" id="UP000218811"/>
    </source>
</evidence>
<name>A0A2H3J243_WOLCO</name>
<evidence type="ECO:0000313" key="2">
    <source>
        <dbReference type="EMBL" id="PCH35765.1"/>
    </source>
</evidence>